<dbReference type="InterPro" id="IPR048764">
    <property type="entry name" value="PylC_N"/>
</dbReference>
<feature type="domain" description="ATP-grasp" evidence="2">
    <location>
        <begin position="116"/>
        <end position="289"/>
    </location>
</feature>
<gene>
    <name evidence="3" type="ORF">HG719_06390</name>
</gene>
<dbReference type="Gene3D" id="3.30.470.20">
    <property type="entry name" value="ATP-grasp fold, B domain"/>
    <property type="match status" value="1"/>
</dbReference>
<dbReference type="InterPro" id="IPR011761">
    <property type="entry name" value="ATP-grasp"/>
</dbReference>
<dbReference type="Proteomes" id="UP000591058">
    <property type="component" value="Unassembled WGS sequence"/>
</dbReference>
<dbReference type="GO" id="GO:0005524">
    <property type="term" value="F:ATP binding"/>
    <property type="evidence" value="ECO:0007669"/>
    <property type="project" value="UniProtKB-UniRule"/>
</dbReference>
<evidence type="ECO:0000259" key="2">
    <source>
        <dbReference type="PROSITE" id="PS50975"/>
    </source>
</evidence>
<protein>
    <submittedName>
        <fullName evidence="3">ATP-grasp domain-containing protein</fullName>
    </submittedName>
</protein>
<keyword evidence="1" id="KW-0067">ATP-binding</keyword>
<dbReference type="GO" id="GO:0046872">
    <property type="term" value="F:metal ion binding"/>
    <property type="evidence" value="ECO:0007669"/>
    <property type="project" value="InterPro"/>
</dbReference>
<dbReference type="RefSeq" id="WP_169032736.1">
    <property type="nucleotide sequence ID" value="NZ_JABBYL010000022.1"/>
</dbReference>
<dbReference type="SUPFAM" id="SSF56784">
    <property type="entry name" value="HAD-like"/>
    <property type="match status" value="1"/>
</dbReference>
<dbReference type="Pfam" id="PF15632">
    <property type="entry name" value="ATPgrasp_Ter"/>
    <property type="match status" value="1"/>
</dbReference>
<proteinExistence type="predicted"/>
<evidence type="ECO:0000313" key="3">
    <source>
        <dbReference type="EMBL" id="NMO09459.1"/>
    </source>
</evidence>
<dbReference type="EMBL" id="JABBYL010000022">
    <property type="protein sequence ID" value="NMO09459.1"/>
    <property type="molecule type" value="Genomic_DNA"/>
</dbReference>
<dbReference type="Pfam" id="PF21360">
    <property type="entry name" value="PylC-like_N"/>
    <property type="match status" value="1"/>
</dbReference>
<evidence type="ECO:0000313" key="4">
    <source>
        <dbReference type="Proteomes" id="UP000591058"/>
    </source>
</evidence>
<reference evidence="3 4" key="1">
    <citation type="submission" date="2020-04" db="EMBL/GenBank/DDBJ databases">
        <title>Draft genome of Methanobacterium subterraneum isolated from animal feces.</title>
        <authorList>
            <person name="Ouboter H.T."/>
            <person name="Berger S."/>
            <person name="Gungor E."/>
            <person name="Jetten M.S.M."/>
            <person name="Welte C.U."/>
        </authorList>
    </citation>
    <scope>NUCLEOTIDE SEQUENCE [LARGE SCALE GENOMIC DNA]</scope>
    <source>
        <strain evidence="3">HO_2020</strain>
    </source>
</reference>
<keyword evidence="1" id="KW-0547">Nucleotide-binding</keyword>
<evidence type="ECO:0000256" key="1">
    <source>
        <dbReference type="PROSITE-ProRule" id="PRU00409"/>
    </source>
</evidence>
<dbReference type="Gene3D" id="3.40.50.20">
    <property type="match status" value="1"/>
</dbReference>
<organism evidence="3 4">
    <name type="scientific">Methanobacterium subterraneum</name>
    <dbReference type="NCBI Taxonomy" id="59277"/>
    <lineage>
        <taxon>Archaea</taxon>
        <taxon>Methanobacteriati</taxon>
        <taxon>Methanobacteriota</taxon>
        <taxon>Methanomada group</taxon>
        <taxon>Methanobacteria</taxon>
        <taxon>Methanobacteriales</taxon>
        <taxon>Methanobacteriaceae</taxon>
        <taxon>Methanobacterium</taxon>
    </lineage>
</organism>
<name>A0A7K4DM96_9EURY</name>
<dbReference type="PROSITE" id="PS50975">
    <property type="entry name" value="ATP_GRASP"/>
    <property type="match status" value="1"/>
</dbReference>
<comment type="caution">
    <text evidence="3">The sequence shown here is derived from an EMBL/GenBank/DDBJ whole genome shotgun (WGS) entry which is preliminary data.</text>
</comment>
<dbReference type="AlphaFoldDB" id="A0A7K4DM96"/>
<dbReference type="InterPro" id="IPR036412">
    <property type="entry name" value="HAD-like_sf"/>
</dbReference>
<accession>A0A7K4DM96</accession>
<sequence length="432" mass="50052">MVKNFKRNVLIFPGGTEIGLEIWNALKECKEINLYSAGSDVSNHAPFVFKNHYIVPDINAEGWIEALNKILNKLAIDYIFPAYDDIILALASNSERIPANIISSPLSTCLLTRSKRKTYTKFKGLIPVPKTYNKIEEINSFPVFVKPDKGQGSQNSFKISDPELLKVLLKNNHDYIISEYLNGKEYTVDCFTDRNKGLLFCGGRERIRTKNGISMDSKPVDRELHHIFHRYAQIISRELEIYGAWFFQLKLDALKEFKLLEIAPRVSGTMAMNRIFGINFPLLSIYEKEGIDLSIMVNNYSAHIDRALINRYEHNINYKNVYVDLDDTLILDDQINTQLIKFLYQAVNENCRLILITKTVNDIKDTFKKWRLEGLFDQILLLEKGDSKADYIDPHESIFIDDSFSERRSVYNKHQIPTFDCSMIELLINWKH</sequence>
<dbReference type="SUPFAM" id="SSF56059">
    <property type="entry name" value="Glutathione synthetase ATP-binding domain-like"/>
    <property type="match status" value="1"/>
</dbReference>